<evidence type="ECO:0000256" key="2">
    <source>
        <dbReference type="ARBA" id="ARBA00022676"/>
    </source>
</evidence>
<sequence length="476" mass="50800">MLAELSTELLVVLGVAGLGYTVALQAVMLLLSASAAVSLARLGPSRRSGRLAELRRTADPAPVTVVVPAYNEGPVIVPAVTSLLALDYPALQVVVVNDGSTDDTLERLVTAFDLLPTQLPPEAFAALPGRPVRAVWQPCRRGIPLRVVDKEAGGSKADAINVGVSLADTPLIVVGDGDGLVEPQALARAVAALRDHRGDPVAVGGTILPVNDCEVSAGQVVRPRVPRNFLAACQLLEYLRSFVVGKAGMGALASVTLVSGAFGLFRTEELRRVGGFAVGHLGEDLDITIRLVQQAMDAGRDMPGGPVLQVPEAVLWTEVPETLRVLGRQRIRWHRGLITCLRDHWRLIGNPRYRGFGLLGMTYLTAFELLAPLMEAIGYLTLVAAAATGALDLVVAAAVAGCALLAGWLTTGVAVYLQERRFGRYRDTADLARLFLVALAEPFLYRPLTLWWRLRALAPGSTQWGAMPRKGFVEAT</sequence>
<keyword evidence="3 6" id="KW-0808">Transferase</keyword>
<reference evidence="6 7" key="1">
    <citation type="submission" date="2019-06" db="EMBL/GenBank/DDBJ databases">
        <title>Sequencing the genomes of 1000 actinobacteria strains.</title>
        <authorList>
            <person name="Klenk H.-P."/>
        </authorList>
    </citation>
    <scope>NUCLEOTIDE SEQUENCE [LARGE SCALE GENOMIC DNA]</scope>
    <source>
        <strain evidence="6 7">DSM 46837</strain>
    </source>
</reference>
<evidence type="ECO:0000259" key="5">
    <source>
        <dbReference type="Pfam" id="PF00535"/>
    </source>
</evidence>
<evidence type="ECO:0000256" key="3">
    <source>
        <dbReference type="ARBA" id="ARBA00022679"/>
    </source>
</evidence>
<dbReference type="InterPro" id="IPR001173">
    <property type="entry name" value="Glyco_trans_2-like"/>
</dbReference>
<organism evidence="6 7">
    <name type="scientific">Blastococcus colisei</name>
    <dbReference type="NCBI Taxonomy" id="1564162"/>
    <lineage>
        <taxon>Bacteria</taxon>
        <taxon>Bacillati</taxon>
        <taxon>Actinomycetota</taxon>
        <taxon>Actinomycetes</taxon>
        <taxon>Geodermatophilales</taxon>
        <taxon>Geodermatophilaceae</taxon>
        <taxon>Blastococcus</taxon>
    </lineage>
</organism>
<keyword evidence="7" id="KW-1185">Reference proteome</keyword>
<keyword evidence="4" id="KW-0812">Transmembrane</keyword>
<feature type="domain" description="Glycosyltransferase 2-like" evidence="5">
    <location>
        <begin position="64"/>
        <end position="108"/>
    </location>
</feature>
<name>A0A543PJM2_9ACTN</name>
<feature type="transmembrane region" description="Helical" evidence="4">
    <location>
        <begin position="393"/>
        <end position="417"/>
    </location>
</feature>
<feature type="transmembrane region" description="Helical" evidence="4">
    <location>
        <begin position="20"/>
        <end position="40"/>
    </location>
</feature>
<gene>
    <name evidence="6" type="ORF">FHU33_3767</name>
</gene>
<proteinExistence type="inferred from homology"/>
<comment type="similarity">
    <text evidence="1">Belongs to the glycosyltransferase 2 family.</text>
</comment>
<accession>A0A543PJM2</accession>
<keyword evidence="4" id="KW-0472">Membrane</keyword>
<evidence type="ECO:0000256" key="1">
    <source>
        <dbReference type="ARBA" id="ARBA00006739"/>
    </source>
</evidence>
<dbReference type="PANTHER" id="PTHR43630">
    <property type="entry name" value="POLY-BETA-1,6-N-ACETYL-D-GLUCOSAMINE SYNTHASE"/>
    <property type="match status" value="1"/>
</dbReference>
<dbReference type="CDD" id="cd06423">
    <property type="entry name" value="CESA_like"/>
    <property type="match status" value="1"/>
</dbReference>
<dbReference type="OrthoDB" id="9797391at2"/>
<evidence type="ECO:0000313" key="7">
    <source>
        <dbReference type="Proteomes" id="UP000319865"/>
    </source>
</evidence>
<dbReference type="GO" id="GO:0016757">
    <property type="term" value="F:glycosyltransferase activity"/>
    <property type="evidence" value="ECO:0007669"/>
    <property type="project" value="UniProtKB-KW"/>
</dbReference>
<comment type="caution">
    <text evidence="6">The sequence shown here is derived from an EMBL/GenBank/DDBJ whole genome shotgun (WGS) entry which is preliminary data.</text>
</comment>
<keyword evidence="2" id="KW-0328">Glycosyltransferase</keyword>
<dbReference type="PANTHER" id="PTHR43630:SF1">
    <property type="entry name" value="POLY-BETA-1,6-N-ACETYL-D-GLUCOSAMINE SYNTHASE"/>
    <property type="match status" value="1"/>
</dbReference>
<dbReference type="InterPro" id="IPR029044">
    <property type="entry name" value="Nucleotide-diphossugar_trans"/>
</dbReference>
<dbReference type="RefSeq" id="WP_142026702.1">
    <property type="nucleotide sequence ID" value="NZ_VFQE01000001.1"/>
</dbReference>
<dbReference type="EMBL" id="VFQE01000001">
    <property type="protein sequence ID" value="TQN44271.1"/>
    <property type="molecule type" value="Genomic_DNA"/>
</dbReference>
<feature type="transmembrane region" description="Helical" evidence="4">
    <location>
        <begin position="356"/>
        <end position="387"/>
    </location>
</feature>
<dbReference type="Pfam" id="PF00535">
    <property type="entry name" value="Glycos_transf_2"/>
    <property type="match status" value="1"/>
</dbReference>
<dbReference type="Proteomes" id="UP000319865">
    <property type="component" value="Unassembled WGS sequence"/>
</dbReference>
<dbReference type="AlphaFoldDB" id="A0A543PJM2"/>
<dbReference type="Gene3D" id="3.90.550.10">
    <property type="entry name" value="Spore Coat Polysaccharide Biosynthesis Protein SpsA, Chain A"/>
    <property type="match status" value="1"/>
</dbReference>
<protein>
    <submittedName>
        <fullName evidence="6">Cellulose synthase/poly-beta-1,6-N-acetylglucosamine synthase-like glycosyltransferase</fullName>
    </submittedName>
</protein>
<evidence type="ECO:0000313" key="6">
    <source>
        <dbReference type="EMBL" id="TQN44271.1"/>
    </source>
</evidence>
<dbReference type="Pfam" id="PF13641">
    <property type="entry name" value="Glyco_tranf_2_3"/>
    <property type="match status" value="1"/>
</dbReference>
<evidence type="ECO:0000256" key="4">
    <source>
        <dbReference type="SAM" id="Phobius"/>
    </source>
</evidence>
<keyword evidence="4" id="KW-1133">Transmembrane helix</keyword>
<dbReference type="SUPFAM" id="SSF53448">
    <property type="entry name" value="Nucleotide-diphospho-sugar transferases"/>
    <property type="match status" value="1"/>
</dbReference>